<sequence>MAQTKSIYIYGSGGHGKVVAEIAKLCGYKNIIFLDDKNGLKFSENLDKFDMIIAIGDNKTRANLQEKAQNFGFNVVSLIHPNAIISNSAVIKKGVVIMAAAVVNANAIIENGAIINTNAVVEHDCVVGEFSHLSPNVSVAGGVKVGEFSHLGIGSSVIQNIKIGKNSIIGAGAVVIKDIPQNSVAVGVPARVIKQNL</sequence>
<dbReference type="InterPro" id="IPR011004">
    <property type="entry name" value="Trimer_LpxA-like_sf"/>
</dbReference>
<evidence type="ECO:0000256" key="5">
    <source>
        <dbReference type="PIRSR" id="PIRSR620019-1"/>
    </source>
</evidence>
<evidence type="ECO:0000256" key="3">
    <source>
        <dbReference type="ARBA" id="ARBA00022737"/>
    </source>
</evidence>
<dbReference type="PROSITE" id="PS00101">
    <property type="entry name" value="HEXAPEP_TRANSFERASES"/>
    <property type="match status" value="1"/>
</dbReference>
<dbReference type="GO" id="GO:0016746">
    <property type="term" value="F:acyltransferase activity"/>
    <property type="evidence" value="ECO:0007669"/>
    <property type="project" value="UniProtKB-KW"/>
</dbReference>
<dbReference type="CDD" id="cd03360">
    <property type="entry name" value="LbH_AT_putative"/>
    <property type="match status" value="1"/>
</dbReference>
<feature type="site" description="Increases basicity of active site His" evidence="5">
    <location>
        <position position="124"/>
    </location>
</feature>
<dbReference type="RefSeq" id="WP_025802747.1">
    <property type="nucleotide sequence ID" value="NZ_CP053842.1"/>
</dbReference>
<evidence type="ECO:0000313" key="8">
    <source>
        <dbReference type="EMBL" id="QOQ88120.1"/>
    </source>
</evidence>
<dbReference type="Gene3D" id="2.160.10.10">
    <property type="entry name" value="Hexapeptide repeat proteins"/>
    <property type="match status" value="2"/>
</dbReference>
<dbReference type="OrthoDB" id="9801456at2"/>
<evidence type="ECO:0000256" key="4">
    <source>
        <dbReference type="ARBA" id="ARBA00023315"/>
    </source>
</evidence>
<evidence type="ECO:0000256" key="1">
    <source>
        <dbReference type="ARBA" id="ARBA00007274"/>
    </source>
</evidence>
<feature type="active site" description="Proton acceptor" evidence="5">
    <location>
        <position position="123"/>
    </location>
</feature>
<keyword evidence="3" id="KW-0677">Repeat</keyword>
<keyword evidence="9" id="KW-1185">Reference proteome</keyword>
<dbReference type="InterPro" id="IPR001451">
    <property type="entry name" value="Hexapep"/>
</dbReference>
<comment type="similarity">
    <text evidence="1">Belongs to the transferase hexapeptide repeat family.</text>
</comment>
<dbReference type="InterPro" id="IPR020019">
    <property type="entry name" value="AcTrfase_PglD-like"/>
</dbReference>
<dbReference type="SUPFAM" id="SSF51161">
    <property type="entry name" value="Trimeric LpxA-like enzymes"/>
    <property type="match status" value="1"/>
</dbReference>
<dbReference type="PANTHER" id="PTHR43300:SF7">
    <property type="entry name" value="UDP-N-ACETYLBACILLOSAMINE N-ACETYLTRANSFERASE"/>
    <property type="match status" value="1"/>
</dbReference>
<reference evidence="8 9" key="1">
    <citation type="submission" date="2020-10" db="EMBL/GenBank/DDBJ databases">
        <title>Campylobacter and Helicobacter PacBio genomes.</title>
        <authorList>
            <person name="Lane C."/>
        </authorList>
    </citation>
    <scope>NUCLEOTIDE SEQUENCE [LARGE SCALE GENOMIC DNA]</scope>
    <source>
        <strain evidence="8 9">2016D-0077</strain>
    </source>
</reference>
<dbReference type="PANTHER" id="PTHR43300">
    <property type="entry name" value="ACETYLTRANSFERASE"/>
    <property type="match status" value="1"/>
</dbReference>
<feature type="binding site" evidence="6">
    <location>
        <position position="153"/>
    </location>
    <ligand>
        <name>acetyl-CoA</name>
        <dbReference type="ChEBI" id="CHEBI:57288"/>
    </ligand>
</feature>
<keyword evidence="2 8" id="KW-0808">Transferase</keyword>
<evidence type="ECO:0000256" key="6">
    <source>
        <dbReference type="PIRSR" id="PIRSR620019-2"/>
    </source>
</evidence>
<evidence type="ECO:0000256" key="2">
    <source>
        <dbReference type="ARBA" id="ARBA00022679"/>
    </source>
</evidence>
<dbReference type="InterPro" id="IPR018357">
    <property type="entry name" value="Hexapep_transf_CS"/>
</dbReference>
<feature type="binding site" evidence="6">
    <location>
        <position position="56"/>
    </location>
    <ligand>
        <name>substrate</name>
    </ligand>
</feature>
<dbReference type="NCBIfam" id="TIGR03570">
    <property type="entry name" value="NeuD_NnaD"/>
    <property type="match status" value="1"/>
</dbReference>
<gene>
    <name evidence="8" type="primary">pglD</name>
    <name evidence="8" type="ORF">IMC76_02085</name>
</gene>
<organism evidence="8 9">
    <name type="scientific">Campylobacter corcagiensis</name>
    <dbReference type="NCBI Taxonomy" id="1448857"/>
    <lineage>
        <taxon>Bacteria</taxon>
        <taxon>Pseudomonadati</taxon>
        <taxon>Campylobacterota</taxon>
        <taxon>Epsilonproteobacteria</taxon>
        <taxon>Campylobacterales</taxon>
        <taxon>Campylobacteraceae</taxon>
        <taxon>Campylobacter</taxon>
    </lineage>
</organism>
<name>A0A7M1LI60_9BACT</name>
<protein>
    <submittedName>
        <fullName evidence="8">UDP-N-acetylbacillosamine N-acetyltransferase</fullName>
        <ecNumber evidence="8">2.3.1.203</ecNumber>
    </submittedName>
</protein>
<accession>A0A7M1LI60</accession>
<dbReference type="Proteomes" id="UP000594749">
    <property type="component" value="Chromosome"/>
</dbReference>
<feature type="binding site" evidence="6">
    <location>
        <position position="132"/>
    </location>
    <ligand>
        <name>acetyl-CoA</name>
        <dbReference type="ChEBI" id="CHEBI:57288"/>
    </ligand>
</feature>
<keyword evidence="4 8" id="KW-0012">Acyltransferase</keyword>
<evidence type="ECO:0000259" key="7">
    <source>
        <dbReference type="Pfam" id="PF17836"/>
    </source>
</evidence>
<dbReference type="AlphaFoldDB" id="A0A7M1LI60"/>
<dbReference type="EC" id="2.3.1.203" evidence="8"/>
<dbReference type="Pfam" id="PF17836">
    <property type="entry name" value="PglD_N"/>
    <property type="match status" value="1"/>
</dbReference>
<dbReference type="EMBL" id="CP063078">
    <property type="protein sequence ID" value="QOQ88120.1"/>
    <property type="molecule type" value="Genomic_DNA"/>
</dbReference>
<evidence type="ECO:0000313" key="9">
    <source>
        <dbReference type="Proteomes" id="UP000594749"/>
    </source>
</evidence>
<feature type="binding site" evidence="6">
    <location>
        <begin position="35"/>
        <end position="36"/>
    </location>
    <ligand>
        <name>substrate</name>
    </ligand>
</feature>
<dbReference type="InterPro" id="IPR050179">
    <property type="entry name" value="Trans_hexapeptide_repeat"/>
</dbReference>
<feature type="domain" description="PglD N-terminal" evidence="7">
    <location>
        <begin position="7"/>
        <end position="67"/>
    </location>
</feature>
<proteinExistence type="inferred from homology"/>
<dbReference type="Pfam" id="PF00132">
    <property type="entry name" value="Hexapep"/>
    <property type="match status" value="1"/>
</dbReference>
<dbReference type="InterPro" id="IPR041561">
    <property type="entry name" value="PglD_N"/>
</dbReference>
<dbReference type="Gene3D" id="3.40.50.20">
    <property type="match status" value="1"/>
</dbReference>